<dbReference type="PANTHER" id="PTHR12565:SF367">
    <property type="entry name" value="TRANSCRIPTION FACTOR BHLH75"/>
    <property type="match status" value="1"/>
</dbReference>
<dbReference type="InterPro" id="IPR011598">
    <property type="entry name" value="bHLH_dom"/>
</dbReference>
<sequence length="249" mass="28096">MNSNMELLNNMSVENFSSNFLGLLATSSDNFSHHYERAPQLQIPTTIDNIQSSFYPYHAQVYDPSANFLSTIDNIPVSQEESIVNSTPLIYDTGNLTGDGKASRNCNHGGRKRKRNNEREVEKPGEVVHVRARRGQATDSHSLAERLRREKINEKLRSLQDLVPGCYKTMGMAVMLDVIINYVRSLQNQIEFLSMKLSAASLFYDFNSSEMDALETMQGTNGHVESQVMERMVGDDGYGGFPQFQSWPL</sequence>
<reference evidence="7" key="1">
    <citation type="journal article" date="2016" name="Nat. Genet.">
        <title>A high-quality carrot genome assembly provides new insights into carotenoid accumulation and asterid genome evolution.</title>
        <authorList>
            <person name="Iorizzo M."/>
            <person name="Ellison S."/>
            <person name="Senalik D."/>
            <person name="Zeng P."/>
            <person name="Satapoomin P."/>
            <person name="Huang J."/>
            <person name="Bowman M."/>
            <person name="Iovene M."/>
            <person name="Sanseverino W."/>
            <person name="Cavagnaro P."/>
            <person name="Yildiz M."/>
            <person name="Macko-Podgorni A."/>
            <person name="Moranska E."/>
            <person name="Grzebelus E."/>
            <person name="Grzebelus D."/>
            <person name="Ashrafi H."/>
            <person name="Zheng Z."/>
            <person name="Cheng S."/>
            <person name="Spooner D."/>
            <person name="Van Deynze A."/>
            <person name="Simon P."/>
        </authorList>
    </citation>
    <scope>NUCLEOTIDE SEQUENCE</scope>
    <source>
        <tissue evidence="7">Leaf</tissue>
    </source>
</reference>
<comment type="subcellular location">
    <subcellularLocation>
        <location evidence="1">Nucleus</location>
    </subcellularLocation>
</comment>
<evidence type="ECO:0000259" key="6">
    <source>
        <dbReference type="PROSITE" id="PS50888"/>
    </source>
</evidence>
<dbReference type="EMBL" id="CP093350">
    <property type="protein sequence ID" value="WOH13354.1"/>
    <property type="molecule type" value="Genomic_DNA"/>
</dbReference>
<evidence type="ECO:0000256" key="2">
    <source>
        <dbReference type="ARBA" id="ARBA00023015"/>
    </source>
</evidence>
<accession>A0AAF1BBB8</accession>
<keyword evidence="8" id="KW-1185">Reference proteome</keyword>
<dbReference type="CDD" id="cd18919">
    <property type="entry name" value="bHLH_AtBPE_like"/>
    <property type="match status" value="1"/>
</dbReference>
<evidence type="ECO:0000313" key="7">
    <source>
        <dbReference type="EMBL" id="WOH13354.1"/>
    </source>
</evidence>
<dbReference type="InterPro" id="IPR036638">
    <property type="entry name" value="HLH_DNA-bd_sf"/>
</dbReference>
<evidence type="ECO:0000256" key="5">
    <source>
        <dbReference type="SAM" id="MobiDB-lite"/>
    </source>
</evidence>
<keyword evidence="4" id="KW-0539">Nucleus</keyword>
<dbReference type="GO" id="GO:0046983">
    <property type="term" value="F:protein dimerization activity"/>
    <property type="evidence" value="ECO:0007669"/>
    <property type="project" value="InterPro"/>
</dbReference>
<evidence type="ECO:0000256" key="3">
    <source>
        <dbReference type="ARBA" id="ARBA00023163"/>
    </source>
</evidence>
<dbReference type="PROSITE" id="PS50888">
    <property type="entry name" value="BHLH"/>
    <property type="match status" value="1"/>
</dbReference>
<dbReference type="Proteomes" id="UP000077755">
    <property type="component" value="Chromosome 8"/>
</dbReference>
<proteinExistence type="predicted"/>
<organism evidence="7 8">
    <name type="scientific">Daucus carota subsp. sativus</name>
    <name type="common">Carrot</name>
    <dbReference type="NCBI Taxonomy" id="79200"/>
    <lineage>
        <taxon>Eukaryota</taxon>
        <taxon>Viridiplantae</taxon>
        <taxon>Streptophyta</taxon>
        <taxon>Embryophyta</taxon>
        <taxon>Tracheophyta</taxon>
        <taxon>Spermatophyta</taxon>
        <taxon>Magnoliopsida</taxon>
        <taxon>eudicotyledons</taxon>
        <taxon>Gunneridae</taxon>
        <taxon>Pentapetalae</taxon>
        <taxon>asterids</taxon>
        <taxon>campanulids</taxon>
        <taxon>Apiales</taxon>
        <taxon>Apiaceae</taxon>
        <taxon>Apioideae</taxon>
        <taxon>Scandiceae</taxon>
        <taxon>Daucinae</taxon>
        <taxon>Daucus</taxon>
        <taxon>Daucus sect. Daucus</taxon>
    </lineage>
</organism>
<evidence type="ECO:0000256" key="4">
    <source>
        <dbReference type="ARBA" id="ARBA00023242"/>
    </source>
</evidence>
<reference evidence="7" key="2">
    <citation type="submission" date="2022-03" db="EMBL/GenBank/DDBJ databases">
        <title>Draft title - Genomic analysis of global carrot germplasm unveils the trajectory of domestication and the origin of high carotenoid orange carrot.</title>
        <authorList>
            <person name="Iorizzo M."/>
            <person name="Ellison S."/>
            <person name="Senalik D."/>
            <person name="Macko-Podgorni A."/>
            <person name="Grzebelus D."/>
            <person name="Bostan H."/>
            <person name="Rolling W."/>
            <person name="Curaba J."/>
            <person name="Simon P."/>
        </authorList>
    </citation>
    <scope>NUCLEOTIDE SEQUENCE</scope>
    <source>
        <tissue evidence="7">Leaf</tissue>
    </source>
</reference>
<evidence type="ECO:0000313" key="8">
    <source>
        <dbReference type="Proteomes" id="UP000077755"/>
    </source>
</evidence>
<gene>
    <name evidence="7" type="ORF">DCAR_0832864</name>
</gene>
<protein>
    <recommendedName>
        <fullName evidence="6">BHLH domain-containing protein</fullName>
    </recommendedName>
</protein>
<feature type="domain" description="BHLH" evidence="6">
    <location>
        <begin position="136"/>
        <end position="186"/>
    </location>
</feature>
<dbReference type="Pfam" id="PF00010">
    <property type="entry name" value="HLH"/>
    <property type="match status" value="1"/>
</dbReference>
<dbReference type="PANTHER" id="PTHR12565">
    <property type="entry name" value="STEROL REGULATORY ELEMENT-BINDING PROTEIN"/>
    <property type="match status" value="1"/>
</dbReference>
<dbReference type="SMART" id="SM00353">
    <property type="entry name" value="HLH"/>
    <property type="match status" value="1"/>
</dbReference>
<evidence type="ECO:0000256" key="1">
    <source>
        <dbReference type="ARBA" id="ARBA00004123"/>
    </source>
</evidence>
<feature type="region of interest" description="Disordered" evidence="5">
    <location>
        <begin position="95"/>
        <end position="121"/>
    </location>
</feature>
<keyword evidence="3" id="KW-0804">Transcription</keyword>
<dbReference type="KEGG" id="dcr:108199092"/>
<dbReference type="GO" id="GO:0005634">
    <property type="term" value="C:nucleus"/>
    <property type="evidence" value="ECO:0007669"/>
    <property type="project" value="UniProtKB-SubCell"/>
</dbReference>
<name>A0AAF1BBB8_DAUCS</name>
<keyword evidence="2" id="KW-0805">Transcription regulation</keyword>
<dbReference type="AlphaFoldDB" id="A0AAF1BBB8"/>
<dbReference type="GO" id="GO:0003700">
    <property type="term" value="F:DNA-binding transcription factor activity"/>
    <property type="evidence" value="ECO:0007669"/>
    <property type="project" value="TreeGrafter"/>
</dbReference>
<dbReference type="SUPFAM" id="SSF47459">
    <property type="entry name" value="HLH, helix-loop-helix DNA-binding domain"/>
    <property type="match status" value="1"/>
</dbReference>
<dbReference type="Gene3D" id="4.10.280.10">
    <property type="entry name" value="Helix-loop-helix DNA-binding domain"/>
    <property type="match status" value="1"/>
</dbReference>
<dbReference type="InterPro" id="IPR024097">
    <property type="entry name" value="bHLH_ZIP_TF"/>
</dbReference>